<organism evidence="1 2">
    <name type="scientific">Candidatus Riesia pediculischaeffi PTSU</name>
    <dbReference type="NCBI Taxonomy" id="1401651"/>
    <lineage>
        <taxon>Bacteria</taxon>
        <taxon>Pseudomonadati</taxon>
        <taxon>Pseudomonadota</taxon>
        <taxon>Gammaproteobacteria</taxon>
        <taxon>Enterobacterales</taxon>
        <taxon>Enterobacteriaceae</taxon>
        <taxon>Candidatus Riesia</taxon>
    </lineage>
</organism>
<accession>A0A0C1S9K6</accession>
<dbReference type="EMBL" id="AWXV01000004">
    <property type="protein sequence ID" value="KIE63961.1"/>
    <property type="molecule type" value="Genomic_DNA"/>
</dbReference>
<protein>
    <submittedName>
        <fullName evidence="1">Uncharacterized protein</fullName>
    </submittedName>
</protein>
<dbReference type="Proteomes" id="UP000054529">
    <property type="component" value="Unassembled WGS sequence"/>
</dbReference>
<proteinExistence type="predicted"/>
<evidence type="ECO:0000313" key="1">
    <source>
        <dbReference type="EMBL" id="KIE63961.1"/>
    </source>
</evidence>
<dbReference type="AlphaFoldDB" id="A0A0C1S9K6"/>
<sequence length="52" mass="6228">MLYRENKRSHEEDYGTLVFNLNDMIVNHIRSYDTAHVSIRSSSFRLRSTHTE</sequence>
<reference evidence="1 2" key="1">
    <citation type="journal article" date="2014" name="G3 (Bethesda)">
        <title>Genome sequence of Candidatus Riesia pediculischaeffi, endosymbiont of chimpanzee lice, and genomic comparison of recently acquired endosymbionts from human and chimpanzee lice.</title>
        <authorList>
            <person name="Boyd B.M."/>
            <person name="Allen J.M."/>
            <person name="de Crecy-Lagard V."/>
            <person name="Reed D.L."/>
        </authorList>
    </citation>
    <scope>NUCLEOTIDE SEQUENCE [LARGE SCALE GENOMIC DNA]</scope>
    <source>
        <strain evidence="1 2">PTSU</strain>
    </source>
</reference>
<name>A0A0C1S9K6_9ENTR</name>
<comment type="caution">
    <text evidence="1">The sequence shown here is derived from an EMBL/GenBank/DDBJ whole genome shotgun (WGS) entry which is preliminary data.</text>
</comment>
<evidence type="ECO:0000313" key="2">
    <source>
        <dbReference type="Proteomes" id="UP000054529"/>
    </source>
</evidence>
<dbReference type="HOGENOM" id="CLU_3077953_0_0_6"/>
<gene>
    <name evidence="1" type="ORF">P689_122130</name>
</gene>